<dbReference type="SUPFAM" id="SSF52402">
    <property type="entry name" value="Adenine nucleotide alpha hydrolases-like"/>
    <property type="match status" value="2"/>
</dbReference>
<dbReference type="GeneID" id="10393238"/>
<evidence type="ECO:0000313" key="4">
    <source>
        <dbReference type="Proteomes" id="UP000008136"/>
    </source>
</evidence>
<keyword evidence="4" id="KW-1185">Reference proteome</keyword>
<organism evidence="3 4">
    <name type="scientific">Archaeoglobus veneficus (strain DSM 11195 / SNP6)</name>
    <dbReference type="NCBI Taxonomy" id="693661"/>
    <lineage>
        <taxon>Archaea</taxon>
        <taxon>Methanobacteriati</taxon>
        <taxon>Methanobacteriota</taxon>
        <taxon>Archaeoglobi</taxon>
        <taxon>Archaeoglobales</taxon>
        <taxon>Archaeoglobaceae</taxon>
        <taxon>Archaeoglobus</taxon>
    </lineage>
</organism>
<dbReference type="Proteomes" id="UP000008136">
    <property type="component" value="Chromosome"/>
</dbReference>
<dbReference type="PANTHER" id="PTHR46268">
    <property type="entry name" value="STRESS RESPONSE PROTEIN NHAX"/>
    <property type="match status" value="1"/>
</dbReference>
<evidence type="ECO:0000259" key="2">
    <source>
        <dbReference type="Pfam" id="PF00582"/>
    </source>
</evidence>
<proteinExistence type="inferred from homology"/>
<name>F2KN86_ARCVS</name>
<dbReference type="PANTHER" id="PTHR46268:SF26">
    <property type="entry name" value="UNIVERSAL STRESS PROTEIN MJ0577"/>
    <property type="match status" value="1"/>
</dbReference>
<dbReference type="OrthoDB" id="107030at2157"/>
<dbReference type="PRINTS" id="PR01438">
    <property type="entry name" value="UNVRSLSTRESS"/>
</dbReference>
<dbReference type="HOGENOM" id="CLU_049301_2_0_2"/>
<dbReference type="eggNOG" id="arCOG00449">
    <property type="taxonomic scope" value="Archaea"/>
</dbReference>
<dbReference type="EMBL" id="CP002588">
    <property type="protein sequence ID" value="AEA46187.1"/>
    <property type="molecule type" value="Genomic_DNA"/>
</dbReference>
<dbReference type="AlphaFoldDB" id="F2KN86"/>
<sequence>MIRKVLFPVDFSIVSEYAFGNCIPRFFASGAANELILFYALDLVPQSAEELEAVEEIERKYKKRIDEISKEFEEMGIKTKGIVRLGTPALEIAKIAEEEDVDLIYMPMKGENIFREMLIGSTAANVARAAKKPVLLVRYEWDRGKKSIKCYWDAKRVFERPLIAVDFSQCSEKVIRSTDVFKEFVKEAVLMHVVDYGRADEVEENAKKAMEGLKRYEEMLDFPVEKEVHTGVASKEILMTAPVKGATLIVIGKKGKSIIKELLLGSTAESVIRNSVLPVLVVPCG</sequence>
<dbReference type="InterPro" id="IPR014729">
    <property type="entry name" value="Rossmann-like_a/b/a_fold"/>
</dbReference>
<dbReference type="KEGG" id="ave:Arcve_0146"/>
<protein>
    <submittedName>
        <fullName evidence="3">UspA domain-containing protein</fullName>
    </submittedName>
</protein>
<dbReference type="InterPro" id="IPR006016">
    <property type="entry name" value="UspA"/>
</dbReference>
<feature type="domain" description="UspA" evidence="2">
    <location>
        <begin position="1"/>
        <end position="138"/>
    </location>
</feature>
<dbReference type="RefSeq" id="WP_013682863.1">
    <property type="nucleotide sequence ID" value="NC_015320.1"/>
</dbReference>
<dbReference type="InterPro" id="IPR006015">
    <property type="entry name" value="Universal_stress_UspA"/>
</dbReference>
<dbReference type="Gene3D" id="3.40.50.620">
    <property type="entry name" value="HUPs"/>
    <property type="match status" value="2"/>
</dbReference>
<evidence type="ECO:0000313" key="3">
    <source>
        <dbReference type="EMBL" id="AEA46187.1"/>
    </source>
</evidence>
<gene>
    <name evidence="3" type="ordered locus">Arcve_0146</name>
</gene>
<accession>F2KN86</accession>
<reference evidence="3 4" key="1">
    <citation type="submission" date="2011-03" db="EMBL/GenBank/DDBJ databases">
        <title>The complete genome of Archaeoglobus veneficus SNP6.</title>
        <authorList>
            <consortium name="US DOE Joint Genome Institute (JGI-PGF)"/>
            <person name="Lucas S."/>
            <person name="Copeland A."/>
            <person name="Lapidus A."/>
            <person name="Bruce D."/>
            <person name="Goodwin L."/>
            <person name="Pitluck S."/>
            <person name="Kyrpides N."/>
            <person name="Mavromatis K."/>
            <person name="Pagani I."/>
            <person name="Ivanova N."/>
            <person name="Mikhailova N."/>
            <person name="Lu M."/>
            <person name="Detter J.C."/>
            <person name="Tapia R."/>
            <person name="Han C."/>
            <person name="Land M."/>
            <person name="Hauser L."/>
            <person name="Markowitz V."/>
            <person name="Cheng J.-F."/>
            <person name="Hugenholtz P."/>
            <person name="Woyke T."/>
            <person name="Wu D."/>
            <person name="Spring S."/>
            <person name="Brambilla E."/>
            <person name="Klenk H.-P."/>
            <person name="Eisen J.A."/>
        </authorList>
    </citation>
    <scope>NUCLEOTIDE SEQUENCE [LARGE SCALE GENOMIC DNA]</scope>
    <source>
        <strain>SNP6</strain>
    </source>
</reference>
<evidence type="ECO:0000256" key="1">
    <source>
        <dbReference type="ARBA" id="ARBA00008791"/>
    </source>
</evidence>
<comment type="similarity">
    <text evidence="1">Belongs to the universal stress protein A family.</text>
</comment>
<dbReference type="STRING" id="693661.Arcve_0146"/>
<dbReference type="Pfam" id="PF00582">
    <property type="entry name" value="Usp"/>
    <property type="match status" value="2"/>
</dbReference>
<dbReference type="CDD" id="cd00293">
    <property type="entry name" value="USP-like"/>
    <property type="match status" value="2"/>
</dbReference>
<feature type="domain" description="UspA" evidence="2">
    <location>
        <begin position="162"/>
        <end position="283"/>
    </location>
</feature>